<dbReference type="AlphaFoldDB" id="Q83LW8"/>
<organism evidence="2">
    <name type="scientific">Shigella flexneri</name>
    <dbReference type="NCBI Taxonomy" id="623"/>
    <lineage>
        <taxon>Bacteria</taxon>
        <taxon>Pseudomonadati</taxon>
        <taxon>Pseudomonadota</taxon>
        <taxon>Gammaproteobacteria</taxon>
        <taxon>Enterobacterales</taxon>
        <taxon>Enterobacteriaceae</taxon>
        <taxon>Shigella</taxon>
    </lineage>
</organism>
<protein>
    <submittedName>
        <fullName evidence="2">Uncharacterized protein</fullName>
    </submittedName>
</protein>
<dbReference type="GeneID" id="1023644"/>
<dbReference type="PaxDb" id="198214-SF0665"/>
<dbReference type="Proteomes" id="UP000001006">
    <property type="component" value="Chromosome"/>
</dbReference>
<reference evidence="2" key="2">
    <citation type="submission" date="2002-04" db="EMBL/GenBank/DDBJ databases">
        <title>A putative pathogenicity island of Shigella flexneri.</title>
        <authorList>
            <person name="Walker J.C."/>
            <person name="Verma N.K."/>
        </authorList>
    </citation>
    <scope>NUCLEOTIDE SEQUENCE</scope>
</reference>
<sequence length="91" mass="10281">MVVSAIASTPQFFGIFYLVTRVCGFANGYFRVRTSEPVRGNVFLHNMTAFNKLAPRTVGKREHKRGMYVYYCIIFCHRVILNGPARGPCGC</sequence>
<proteinExistence type="predicted"/>
<name>Q83LW8_SHIFL</name>
<accession>Q83LW8</accession>
<evidence type="ECO:0000313" key="3">
    <source>
        <dbReference type="Proteomes" id="UP000001006"/>
    </source>
</evidence>
<dbReference type="RefSeq" id="WP_011069283.1">
    <property type="nucleotide sequence ID" value="NZ_BSBP01000178.1"/>
</dbReference>
<reference evidence="1" key="3">
    <citation type="submission" date="2011-08" db="EMBL/GenBank/DDBJ databases">
        <authorList>
            <person name="Jin Q."/>
            <person name="Shen Y."/>
            <person name="Wang J.H."/>
            <person name="Liu H."/>
            <person name="Yang J."/>
            <person name="Yang F."/>
            <person name="Zhang X.B."/>
            <person name="Zhang J.Y."/>
            <person name="Yang G.W."/>
            <person name="Wu H.T."/>
            <person name="Dong J."/>
            <person name="Sun L.L."/>
            <person name="Xue Y."/>
            <person name="Zhao A.L."/>
            <person name="Gao Y.S."/>
            <person name="Zhu J.P."/>
            <person name="Chen S.X."/>
            <person name="Yao Z.J."/>
            <person name="Wang Y."/>
            <person name="Lu W.C."/>
            <person name="Qiang B.Q."/>
            <person name="Wen Y.M."/>
            <person name="Hou Y.D."/>
        </authorList>
    </citation>
    <scope>NUCLEOTIDE SEQUENCE</scope>
    <source>
        <strain evidence="1">301</strain>
    </source>
</reference>
<evidence type="ECO:0000313" key="2">
    <source>
        <dbReference type="EMBL" id="AAQ07467.1"/>
    </source>
</evidence>
<reference evidence="1 3" key="1">
    <citation type="journal article" date="2002" name="Nucleic Acids Res.">
        <title>Genome sequence of Shigella flexneri 2a: insights into pathogenicity through comparison with genomes of Escherichia coli K12 and O157.</title>
        <authorList>
            <person name="Jin Q."/>
            <person name="Yuan Z."/>
            <person name="Xu J."/>
            <person name="Wang Y."/>
            <person name="Shen Y."/>
            <person name="Lu W."/>
            <person name="Wang J."/>
            <person name="Liu H."/>
            <person name="Yang J."/>
            <person name="Yang F."/>
            <person name="Zhang X."/>
            <person name="Zhang J."/>
            <person name="Yang G."/>
            <person name="Wu H."/>
            <person name="Qu D."/>
            <person name="Dong J."/>
            <person name="Sun L."/>
            <person name="Xue Y."/>
            <person name="Zhao A."/>
            <person name="Gao Y."/>
            <person name="Zhu J."/>
            <person name="Kan B."/>
            <person name="Ding K."/>
            <person name="Chen S."/>
            <person name="Cheng H."/>
            <person name="Yao Z."/>
            <person name="He B."/>
            <person name="Chen R."/>
            <person name="Ma D."/>
            <person name="Qiang B."/>
            <person name="Wen Y."/>
            <person name="Hou Y."/>
            <person name="Yu J."/>
        </authorList>
    </citation>
    <scope>NUCLEOTIDE SEQUENCE [LARGE SCALE GENOMIC DNA]</scope>
    <source>
        <strain evidence="1">301</strain>
        <strain evidence="3">301 / Serotype 2a</strain>
    </source>
</reference>
<dbReference type="EMBL" id="AF502903">
    <property type="protein sequence ID" value="AAQ07467.1"/>
    <property type="molecule type" value="Genomic_DNA"/>
</dbReference>
<keyword evidence="3" id="KW-1185">Reference proteome</keyword>
<dbReference type="HOGENOM" id="CLU_2425301_0_0_6"/>
<evidence type="ECO:0000313" key="1">
    <source>
        <dbReference type="EMBL" id="AAN42300.1"/>
    </source>
</evidence>
<gene>
    <name evidence="1" type="ordered locus">SF0665</name>
</gene>
<dbReference type="RefSeq" id="NP_706593.1">
    <property type="nucleotide sequence ID" value="NC_004337.2"/>
</dbReference>
<dbReference type="KEGG" id="sfl:SF0665"/>
<dbReference type="EMBL" id="AE005674">
    <property type="protein sequence ID" value="AAN42300.1"/>
    <property type="molecule type" value="Genomic_DNA"/>
</dbReference>